<keyword evidence="3" id="KW-1185">Reference proteome</keyword>
<dbReference type="EMBL" id="CP115611">
    <property type="protein sequence ID" value="WBW72604.1"/>
    <property type="molecule type" value="Genomic_DNA"/>
</dbReference>
<proteinExistence type="predicted"/>
<dbReference type="Proteomes" id="UP001212411">
    <property type="component" value="Chromosome 1"/>
</dbReference>
<dbReference type="RefSeq" id="XP_056036847.1">
    <property type="nucleotide sequence ID" value="XM_056179110.1"/>
</dbReference>
<dbReference type="InterPro" id="IPR028110">
    <property type="entry name" value="TMEM254"/>
</dbReference>
<dbReference type="AlphaFoldDB" id="A0AAF0AW56"/>
<evidence type="ECO:0000256" key="1">
    <source>
        <dbReference type="SAM" id="Phobius"/>
    </source>
</evidence>
<keyword evidence="1" id="KW-1133">Transmembrane helix</keyword>
<gene>
    <name evidence="2" type="ORF">SOMG_00316</name>
</gene>
<organism evidence="2 3">
    <name type="scientific">Schizosaccharomyces osmophilus</name>
    <dbReference type="NCBI Taxonomy" id="2545709"/>
    <lineage>
        <taxon>Eukaryota</taxon>
        <taxon>Fungi</taxon>
        <taxon>Dikarya</taxon>
        <taxon>Ascomycota</taxon>
        <taxon>Taphrinomycotina</taxon>
        <taxon>Schizosaccharomycetes</taxon>
        <taxon>Schizosaccharomycetales</taxon>
        <taxon>Schizosaccharomycetaceae</taxon>
        <taxon>Schizosaccharomyces</taxon>
    </lineage>
</organism>
<reference evidence="2 3" key="1">
    <citation type="journal article" date="2023" name="G3 (Bethesda)">
        <title>A high-quality reference genome for the fission yeast Schizosaccharomyces osmophilus.</title>
        <authorList>
            <person name="Jia G.S."/>
            <person name="Zhang W.C."/>
            <person name="Liang Y."/>
            <person name="Liu X.H."/>
            <person name="Rhind N."/>
            <person name="Pidoux A."/>
            <person name="Brysch-Herzberg M."/>
            <person name="Du L.L."/>
        </authorList>
    </citation>
    <scope>NUCLEOTIDE SEQUENCE [LARGE SCALE GENOMIC DNA]</scope>
    <source>
        <strain evidence="2 3">CBS 15793</strain>
    </source>
</reference>
<dbReference type="KEGG" id="som:SOMG_00316"/>
<protein>
    <submittedName>
        <fullName evidence="2">TMEM254-like protein</fullName>
    </submittedName>
</protein>
<feature type="transmembrane region" description="Helical" evidence="1">
    <location>
        <begin position="79"/>
        <end position="100"/>
    </location>
</feature>
<dbReference type="Pfam" id="PF14934">
    <property type="entry name" value="TMEM254"/>
    <property type="match status" value="1"/>
</dbReference>
<evidence type="ECO:0000313" key="2">
    <source>
        <dbReference type="EMBL" id="WBW72604.1"/>
    </source>
</evidence>
<keyword evidence="1" id="KW-0472">Membrane</keyword>
<feature type="transmembrane region" description="Helical" evidence="1">
    <location>
        <begin position="12"/>
        <end position="29"/>
    </location>
</feature>
<sequence length="112" mass="12865">MSFQIHIPTSTIGRLFPLLIVLQMYVVFVEPFYHGTRFEELRQLLGPKFLYGSVYFLVIVHSLEAFLALRACFAKKFNWATTLGWFVSVFIYGAPTLMILKSTSGKSKNHVQ</sequence>
<evidence type="ECO:0000313" key="3">
    <source>
        <dbReference type="Proteomes" id="UP001212411"/>
    </source>
</evidence>
<keyword evidence="1" id="KW-0812">Transmembrane</keyword>
<dbReference type="GeneID" id="80873799"/>
<accession>A0AAF0AW56</accession>
<feature type="transmembrane region" description="Helical" evidence="1">
    <location>
        <begin position="49"/>
        <end position="67"/>
    </location>
</feature>
<name>A0AAF0AW56_9SCHI</name>